<dbReference type="PANTHER" id="PTHR43785:SF12">
    <property type="entry name" value="TYPE-1 GLUTAMINE SYNTHETASE 2"/>
    <property type="match status" value="1"/>
</dbReference>
<keyword evidence="2" id="KW-0436">Ligase</keyword>
<reference evidence="7" key="2">
    <citation type="submission" date="2020-09" db="EMBL/GenBank/DDBJ databases">
        <authorList>
            <person name="Sun Q."/>
            <person name="Zhou Y."/>
        </authorList>
    </citation>
    <scope>NUCLEOTIDE SEQUENCE</scope>
    <source>
        <strain evidence="7">CGMCC 1.16012</strain>
    </source>
</reference>
<comment type="similarity">
    <text evidence="4 5">Belongs to the glutamine synthetase family.</text>
</comment>
<dbReference type="GO" id="GO:0004356">
    <property type="term" value="F:glutamine synthetase activity"/>
    <property type="evidence" value="ECO:0007669"/>
    <property type="project" value="InterPro"/>
</dbReference>
<name>A0A917EJB3_9RHOB</name>
<dbReference type="Gene3D" id="3.30.590.10">
    <property type="entry name" value="Glutamine synthetase/guanido kinase, catalytic domain"/>
    <property type="match status" value="1"/>
</dbReference>
<evidence type="ECO:0000256" key="3">
    <source>
        <dbReference type="ARBA" id="ARBA00022842"/>
    </source>
</evidence>
<sequence>MPLSACAVDIWGRDIAESELVFESGDADGICAPTERGIVLRNWKQDPSALLQVTMAHEDGTPVQVDARQALATVVSRFAEAGLTLVVATELEFYLTKSKGGTVVPSDGNGNTSPSDNVLSVSELDSLTPFLDDVYAACEALDIPADAAISEAGAGQVEINILHTDDAMKAADDALQFKNIVKDVADKHGLTATFMAKPFGDQPGNGFHVHFSLLDSAGKNVFDDGTEEGSQMLRHAVGGILSAMQESTLIFAPHLNSFRRIRPGSHAPTGAGWGYENRTCAVRIPGGPNEARRIEHRVAGADTNPYLVLAAIFGAAFYGITQKTEPSAPIEGNAYDASLPSLPLGWNSAIARFQSGEILPTIFSPMLLRLFAQTKQQELGHFLSEVTELEYQTYLETV</sequence>
<feature type="domain" description="GS catalytic" evidence="6">
    <location>
        <begin position="67"/>
        <end position="398"/>
    </location>
</feature>
<comment type="cofactor">
    <cofactor evidence="1">
        <name>Mg(2+)</name>
        <dbReference type="ChEBI" id="CHEBI:18420"/>
    </cofactor>
</comment>
<dbReference type="PANTHER" id="PTHR43785">
    <property type="entry name" value="GAMMA-GLUTAMYLPUTRESCINE SYNTHETASE"/>
    <property type="match status" value="1"/>
</dbReference>
<dbReference type="PROSITE" id="PS51987">
    <property type="entry name" value="GS_CATALYTIC"/>
    <property type="match status" value="1"/>
</dbReference>
<comment type="caution">
    <text evidence="7">The sequence shown here is derived from an EMBL/GenBank/DDBJ whole genome shotgun (WGS) entry which is preliminary data.</text>
</comment>
<evidence type="ECO:0000313" key="8">
    <source>
        <dbReference type="Proteomes" id="UP000606730"/>
    </source>
</evidence>
<dbReference type="InterPro" id="IPR014746">
    <property type="entry name" value="Gln_synth/guanido_kin_cat_dom"/>
</dbReference>
<keyword evidence="8" id="KW-1185">Reference proteome</keyword>
<organism evidence="7 8">
    <name type="scientific">Actibacterium pelagium</name>
    <dbReference type="NCBI Taxonomy" id="2029103"/>
    <lineage>
        <taxon>Bacteria</taxon>
        <taxon>Pseudomonadati</taxon>
        <taxon>Pseudomonadota</taxon>
        <taxon>Alphaproteobacteria</taxon>
        <taxon>Rhodobacterales</taxon>
        <taxon>Roseobacteraceae</taxon>
        <taxon>Actibacterium</taxon>
    </lineage>
</organism>
<protein>
    <submittedName>
        <fullName evidence="7">Glutamine synthetase</fullName>
    </submittedName>
</protein>
<evidence type="ECO:0000256" key="1">
    <source>
        <dbReference type="ARBA" id="ARBA00001946"/>
    </source>
</evidence>
<dbReference type="Proteomes" id="UP000606730">
    <property type="component" value="Unassembled WGS sequence"/>
</dbReference>
<accession>A0A917EJB3</accession>
<evidence type="ECO:0000313" key="7">
    <source>
        <dbReference type="EMBL" id="GGE48310.1"/>
    </source>
</evidence>
<evidence type="ECO:0000259" key="6">
    <source>
        <dbReference type="PROSITE" id="PS51987"/>
    </source>
</evidence>
<evidence type="ECO:0000256" key="4">
    <source>
        <dbReference type="PROSITE-ProRule" id="PRU01331"/>
    </source>
</evidence>
<dbReference type="GO" id="GO:0006542">
    <property type="term" value="P:glutamine biosynthetic process"/>
    <property type="evidence" value="ECO:0007669"/>
    <property type="project" value="TreeGrafter"/>
</dbReference>
<evidence type="ECO:0000256" key="2">
    <source>
        <dbReference type="ARBA" id="ARBA00022598"/>
    </source>
</evidence>
<reference evidence="7" key="1">
    <citation type="journal article" date="2014" name="Int. J. Syst. Evol. Microbiol.">
        <title>Complete genome sequence of Corynebacterium casei LMG S-19264T (=DSM 44701T), isolated from a smear-ripened cheese.</title>
        <authorList>
            <consortium name="US DOE Joint Genome Institute (JGI-PGF)"/>
            <person name="Walter F."/>
            <person name="Albersmeier A."/>
            <person name="Kalinowski J."/>
            <person name="Ruckert C."/>
        </authorList>
    </citation>
    <scope>NUCLEOTIDE SEQUENCE</scope>
    <source>
        <strain evidence="7">CGMCC 1.16012</strain>
    </source>
</reference>
<dbReference type="Pfam" id="PF00120">
    <property type="entry name" value="Gln-synt_C"/>
    <property type="match status" value="1"/>
</dbReference>
<proteinExistence type="inferred from homology"/>
<evidence type="ECO:0000256" key="5">
    <source>
        <dbReference type="RuleBase" id="RU000384"/>
    </source>
</evidence>
<dbReference type="EMBL" id="BMKN01000001">
    <property type="protein sequence ID" value="GGE48310.1"/>
    <property type="molecule type" value="Genomic_DNA"/>
</dbReference>
<dbReference type="SUPFAM" id="SSF55931">
    <property type="entry name" value="Glutamine synthetase/guanido kinase"/>
    <property type="match status" value="1"/>
</dbReference>
<dbReference type="PROSITE" id="PS00181">
    <property type="entry name" value="GLNA_ATP"/>
    <property type="match status" value="1"/>
</dbReference>
<dbReference type="InterPro" id="IPR008146">
    <property type="entry name" value="Gln_synth_cat_dom"/>
</dbReference>
<dbReference type="GO" id="GO:0006598">
    <property type="term" value="P:polyamine catabolic process"/>
    <property type="evidence" value="ECO:0007669"/>
    <property type="project" value="TreeGrafter"/>
</dbReference>
<dbReference type="AlphaFoldDB" id="A0A917EJB3"/>
<keyword evidence="3" id="KW-0460">Magnesium</keyword>
<gene>
    <name evidence="7" type="ORF">GCM10011517_15170</name>
</gene>
<dbReference type="InterPro" id="IPR027303">
    <property type="entry name" value="Gln_synth_gly_rich_site"/>
</dbReference>
<dbReference type="SMART" id="SM01230">
    <property type="entry name" value="Gln-synt_C"/>
    <property type="match status" value="1"/>
</dbReference>